<evidence type="ECO:0000313" key="2">
    <source>
        <dbReference type="EMBL" id="GBP37072.1"/>
    </source>
</evidence>
<organism evidence="2 3">
    <name type="scientific">Eumeta variegata</name>
    <name type="common">Bagworm moth</name>
    <name type="synonym">Eumeta japonica</name>
    <dbReference type="NCBI Taxonomy" id="151549"/>
    <lineage>
        <taxon>Eukaryota</taxon>
        <taxon>Metazoa</taxon>
        <taxon>Ecdysozoa</taxon>
        <taxon>Arthropoda</taxon>
        <taxon>Hexapoda</taxon>
        <taxon>Insecta</taxon>
        <taxon>Pterygota</taxon>
        <taxon>Neoptera</taxon>
        <taxon>Endopterygota</taxon>
        <taxon>Lepidoptera</taxon>
        <taxon>Glossata</taxon>
        <taxon>Ditrysia</taxon>
        <taxon>Tineoidea</taxon>
        <taxon>Psychidae</taxon>
        <taxon>Oiketicinae</taxon>
        <taxon>Eumeta</taxon>
    </lineage>
</organism>
<dbReference type="AlphaFoldDB" id="A0A4C1VFJ1"/>
<dbReference type="Proteomes" id="UP000299102">
    <property type="component" value="Unassembled WGS sequence"/>
</dbReference>
<gene>
    <name evidence="2" type="ORF">EVAR_19201_1</name>
</gene>
<comment type="caution">
    <text evidence="2">The sequence shown here is derived from an EMBL/GenBank/DDBJ whole genome shotgun (WGS) entry which is preliminary data.</text>
</comment>
<accession>A0A4C1VFJ1</accession>
<keyword evidence="3" id="KW-1185">Reference proteome</keyword>
<proteinExistence type="predicted"/>
<evidence type="ECO:0000313" key="3">
    <source>
        <dbReference type="Proteomes" id="UP000299102"/>
    </source>
</evidence>
<feature type="compositionally biased region" description="Polar residues" evidence="1">
    <location>
        <begin position="89"/>
        <end position="101"/>
    </location>
</feature>
<sequence length="108" mass="12138">MYILHPVQTPPKTADAAVSPAAVYVLKRKQNDFSFYCPDSETPPGDDTAIKPRPELVNRPNGPLLQHEHSMNICGVFPEQDSIRHQTMPSVQTESDFNTSKDFIHHLP</sequence>
<name>A0A4C1VFJ1_EUMVA</name>
<protein>
    <submittedName>
        <fullName evidence="2">Uncharacterized protein</fullName>
    </submittedName>
</protein>
<evidence type="ECO:0000256" key="1">
    <source>
        <dbReference type="SAM" id="MobiDB-lite"/>
    </source>
</evidence>
<reference evidence="2 3" key="1">
    <citation type="journal article" date="2019" name="Commun. Biol.">
        <title>The bagworm genome reveals a unique fibroin gene that provides high tensile strength.</title>
        <authorList>
            <person name="Kono N."/>
            <person name="Nakamura H."/>
            <person name="Ohtoshi R."/>
            <person name="Tomita M."/>
            <person name="Numata K."/>
            <person name="Arakawa K."/>
        </authorList>
    </citation>
    <scope>NUCLEOTIDE SEQUENCE [LARGE SCALE GENOMIC DNA]</scope>
</reference>
<dbReference type="EMBL" id="BGZK01000328">
    <property type="protein sequence ID" value="GBP37072.1"/>
    <property type="molecule type" value="Genomic_DNA"/>
</dbReference>
<feature type="region of interest" description="Disordered" evidence="1">
    <location>
        <begin position="89"/>
        <end position="108"/>
    </location>
</feature>